<dbReference type="CDD" id="cd00082">
    <property type="entry name" value="HisKA"/>
    <property type="match status" value="1"/>
</dbReference>
<organism evidence="14 15">
    <name type="scientific">Mucilaginibacter paludis DSM 18603</name>
    <dbReference type="NCBI Taxonomy" id="714943"/>
    <lineage>
        <taxon>Bacteria</taxon>
        <taxon>Pseudomonadati</taxon>
        <taxon>Bacteroidota</taxon>
        <taxon>Sphingobacteriia</taxon>
        <taxon>Sphingobacteriales</taxon>
        <taxon>Sphingobacteriaceae</taxon>
        <taxon>Mucilaginibacter</taxon>
    </lineage>
</organism>
<dbReference type="InterPro" id="IPR022642">
    <property type="entry name" value="CheR_C"/>
</dbReference>
<feature type="active site" evidence="8">
    <location>
        <position position="144"/>
    </location>
</feature>
<feature type="domain" description="Histidine kinase" evidence="10">
    <location>
        <begin position="1004"/>
        <end position="1217"/>
    </location>
</feature>
<dbReference type="Gene3D" id="3.40.50.150">
    <property type="entry name" value="Vaccinia Virus protein VP39"/>
    <property type="match status" value="1"/>
</dbReference>
<dbReference type="SUPFAM" id="SSF53335">
    <property type="entry name" value="S-adenosyl-L-methionine-dependent methyltransferases"/>
    <property type="match status" value="1"/>
</dbReference>
<evidence type="ECO:0000259" key="12">
    <source>
        <dbReference type="PROSITE" id="PS50122"/>
    </source>
</evidence>
<evidence type="ECO:0000259" key="13">
    <source>
        <dbReference type="PROSITE" id="PS50123"/>
    </source>
</evidence>
<dbReference type="InterPro" id="IPR036097">
    <property type="entry name" value="HisK_dim/P_sf"/>
</dbReference>
<dbReference type="GO" id="GO:0000156">
    <property type="term" value="F:phosphorelay response regulator activity"/>
    <property type="evidence" value="ECO:0007669"/>
    <property type="project" value="InterPro"/>
</dbReference>
<dbReference type="OrthoDB" id="9813151at2"/>
<dbReference type="PROSITE" id="PS50122">
    <property type="entry name" value="CHEB"/>
    <property type="match status" value="1"/>
</dbReference>
<dbReference type="InterPro" id="IPR013656">
    <property type="entry name" value="PAS_4"/>
</dbReference>
<evidence type="ECO:0000256" key="3">
    <source>
        <dbReference type="ARBA" id="ARBA00022553"/>
    </source>
</evidence>
<dbReference type="Proteomes" id="UP000002774">
    <property type="component" value="Chromosome"/>
</dbReference>
<dbReference type="InterPro" id="IPR000780">
    <property type="entry name" value="CheR_MeTrfase"/>
</dbReference>
<comment type="catalytic activity">
    <reaction evidence="1">
        <text>ATP + protein L-histidine = ADP + protein N-phospho-L-histidine.</text>
        <dbReference type="EC" id="2.7.13.3"/>
    </reaction>
</comment>
<keyword evidence="4" id="KW-0489">Methyltransferase</keyword>
<dbReference type="RefSeq" id="WP_008511870.1">
    <property type="nucleotide sequence ID" value="NZ_CM001403.1"/>
</dbReference>
<dbReference type="SUPFAM" id="SSF47757">
    <property type="entry name" value="Chemotaxis receptor methyltransferase CheR, N-terminal domain"/>
    <property type="match status" value="1"/>
</dbReference>
<dbReference type="InterPro" id="IPR029063">
    <property type="entry name" value="SAM-dependent_MTases_sf"/>
</dbReference>
<comment type="catalytic activity">
    <reaction evidence="2">
        <text>L-glutamyl-[protein] + S-adenosyl-L-methionine = [protein]-L-glutamate 5-O-methyl ester + S-adenosyl-L-homocysteine</text>
        <dbReference type="Rhea" id="RHEA:24452"/>
        <dbReference type="Rhea" id="RHEA-COMP:10208"/>
        <dbReference type="Rhea" id="RHEA-COMP:10311"/>
        <dbReference type="ChEBI" id="CHEBI:29973"/>
        <dbReference type="ChEBI" id="CHEBI:57856"/>
        <dbReference type="ChEBI" id="CHEBI:59789"/>
        <dbReference type="ChEBI" id="CHEBI:82795"/>
        <dbReference type="EC" id="2.1.1.80"/>
    </reaction>
</comment>
<keyword evidence="8" id="KW-0145">Chemotaxis</keyword>
<dbReference type="GO" id="GO:0032259">
    <property type="term" value="P:methylation"/>
    <property type="evidence" value="ECO:0007669"/>
    <property type="project" value="UniProtKB-KW"/>
</dbReference>
<dbReference type="CDD" id="cd00075">
    <property type="entry name" value="HATPase"/>
    <property type="match status" value="1"/>
</dbReference>
<dbReference type="Gene3D" id="3.30.565.10">
    <property type="entry name" value="Histidine kinase-like ATPase, C-terminal domain"/>
    <property type="match status" value="1"/>
</dbReference>
<dbReference type="SMART" id="SM00091">
    <property type="entry name" value="PAS"/>
    <property type="match status" value="2"/>
</dbReference>
<dbReference type="CDD" id="cd00130">
    <property type="entry name" value="PAS"/>
    <property type="match status" value="1"/>
</dbReference>
<dbReference type="InterPro" id="IPR013655">
    <property type="entry name" value="PAS_fold_3"/>
</dbReference>
<evidence type="ECO:0000259" key="11">
    <source>
        <dbReference type="PROSITE" id="PS50112"/>
    </source>
</evidence>
<accession>H1Y1D8</accession>
<dbReference type="FunFam" id="3.30.565.10:FF:000006">
    <property type="entry name" value="Sensor histidine kinase WalK"/>
    <property type="match status" value="1"/>
</dbReference>
<evidence type="ECO:0000256" key="9">
    <source>
        <dbReference type="SAM" id="Coils"/>
    </source>
</evidence>
<dbReference type="InterPro" id="IPR022641">
    <property type="entry name" value="CheR_N"/>
</dbReference>
<feature type="domain" description="CheB-type methylesterase" evidence="12">
    <location>
        <begin position="7"/>
        <end position="197"/>
    </location>
</feature>
<dbReference type="Pfam" id="PF03705">
    <property type="entry name" value="CheR_N"/>
    <property type="match status" value="1"/>
</dbReference>
<feature type="active site" evidence="8">
    <location>
        <position position="25"/>
    </location>
</feature>
<dbReference type="GO" id="GO:0005737">
    <property type="term" value="C:cytoplasm"/>
    <property type="evidence" value="ECO:0007669"/>
    <property type="project" value="InterPro"/>
</dbReference>
<dbReference type="Pfam" id="PF00512">
    <property type="entry name" value="HisKA"/>
    <property type="match status" value="1"/>
</dbReference>
<evidence type="ECO:0000313" key="15">
    <source>
        <dbReference type="Proteomes" id="UP000002774"/>
    </source>
</evidence>
<keyword evidence="3" id="KW-0597">Phosphoprotein</keyword>
<dbReference type="PROSITE" id="PS50109">
    <property type="entry name" value="HIS_KIN"/>
    <property type="match status" value="1"/>
</dbReference>
<dbReference type="SUPFAM" id="SSF55785">
    <property type="entry name" value="PYP-like sensor domain (PAS domain)"/>
    <property type="match status" value="2"/>
</dbReference>
<dbReference type="AlphaFoldDB" id="H1Y1D8"/>
<dbReference type="GO" id="GO:0006935">
    <property type="term" value="P:chemotaxis"/>
    <property type="evidence" value="ECO:0007669"/>
    <property type="project" value="UniProtKB-UniRule"/>
</dbReference>
<dbReference type="Pfam" id="PF08448">
    <property type="entry name" value="PAS_4"/>
    <property type="match status" value="1"/>
</dbReference>
<dbReference type="InterPro" id="IPR036804">
    <property type="entry name" value="CheR_N_sf"/>
</dbReference>
<keyword evidence="7 14" id="KW-0418">Kinase</keyword>
<keyword evidence="15" id="KW-1185">Reference proteome</keyword>
<evidence type="ECO:0000256" key="1">
    <source>
        <dbReference type="ARBA" id="ARBA00000085"/>
    </source>
</evidence>
<name>H1Y1D8_9SPHI</name>
<feature type="domain" description="CheR-type methyltransferase" evidence="13">
    <location>
        <begin position="218"/>
        <end position="478"/>
    </location>
</feature>
<feature type="active site" evidence="8">
    <location>
        <position position="52"/>
    </location>
</feature>
<dbReference type="InterPro" id="IPR000673">
    <property type="entry name" value="Sig_transdc_resp-reg_Me-estase"/>
</dbReference>
<dbReference type="SMART" id="SM00388">
    <property type="entry name" value="HisKA"/>
    <property type="match status" value="1"/>
</dbReference>
<dbReference type="Gene3D" id="1.10.155.10">
    <property type="entry name" value="Chemotaxis receptor methyltransferase CheR, N-terminal domain"/>
    <property type="match status" value="1"/>
</dbReference>
<evidence type="ECO:0000256" key="2">
    <source>
        <dbReference type="ARBA" id="ARBA00001541"/>
    </source>
</evidence>
<dbReference type="Gene3D" id="3.40.50.180">
    <property type="entry name" value="Methylesterase CheB, C-terminal domain"/>
    <property type="match status" value="1"/>
</dbReference>
<sequence>MIKTTSPADGTISSIQFPVVGIGASAGGLEAVRQFLQAVPQKSGMAYVFVQHLSPTHESFLPEILQKSAKMPVHQITDNIHLEPDNLYIIPSNKIVTATDGVLKLVPLDDKRHKVKIIDLFFSSLAVIHQSYAVGIVLSGLLNDGTVGLQAIKAYGGITFAQDKATAAFDDMPKNAISTGAVDFVLPPAEIARHLIAINYPFHSNGSSSKPDTDEEIFKQLLTLLKVRRGVDFTFYKTSTLKRRIIRRMALNSIGKPADYLQYLRENKTEQDALYNDMLISVTHFFRDKDSFDLLCTTIFPDLIAHKTENEAIRIWIAGCATGEEAYSIAICLQELMGDKAAAIKIQVFATDISETAIAKARAGIYRPMDLEGLSASRLQQFFTKQQGNYQVAKTIRDMCVFAHHNLLTDPPFSKMDVVSCRNVLIYMEPVLQRKALTTFHYALSENGFLMLGKSESINNSTDLFTTYGSKEKIFSKKGGRGRFMQVASQGSEQNFKDIDKGAQSKTNEKDAFKIADEIILKKYTPAGVLVNESFDVTQFRGKTDTWLTLAAGRASLNLFKMAREGLAFELRNLLHMVKRTNEQACKEKILFQLESRQLYVDIEVIPLTGAATQHFLVLFKNGRTSKPAVPSVDDIDYPEIANDGRDIRIGQLEKELLQARADMLTITEEQEAVYEELQDANQELLSGSEEMQTINEELETSKEELQSTNEEINIVNNELVDRNAQLDSARTYTEGIINTIGDPLIILDKNLKVLKATSGFYAKFKVTEKETEGKYFYELGNQQWDIPALRELLEAILPEKKVVAEYEVAHLFPNIGRKVMRLNARQLEKVNGEQMILLSIDDITDKRKVEDGLAAVEVLFKESKERLKLAVEAAGLGTWDYNPLTGELIWDNRCREMFGLVVADAISYDNFMTLIHPDDREGVQIALAQALKGKKNGEYNQEFRTAETHYKKIKWLSFKGKAYLNAEGVAYRFVGTSLDITVQKIHDEATVALLKQKDDFMSIASHELKTPITTLKASLQLLDKMKDNPSPKMLPVLIDAANKSMDKVNNLIMDLLNVSKLNQGQLHLNKTKFVIATLVDECCQHVRAEGLYKVMTAGDRTLEVFADEDRIEQILINFVNNAIKYAPDSKEIVISIEKIKSGVKVSVTDKGPGISADMLPHLFERYYRVNSSGSQYSGLGLGLYISSEIIKKHDGKIGVDSEIGKGSSFWFTLPLK</sequence>
<keyword evidence="8" id="KW-0378">Hydrolase</keyword>
<reference evidence="14" key="1">
    <citation type="submission" date="2011-09" db="EMBL/GenBank/DDBJ databases">
        <title>The permanent draft genome of Mucilaginibacter paludis DSM 18603.</title>
        <authorList>
            <consortium name="US DOE Joint Genome Institute (JGI-PGF)"/>
            <person name="Lucas S."/>
            <person name="Han J."/>
            <person name="Lapidus A."/>
            <person name="Bruce D."/>
            <person name="Goodwin L."/>
            <person name="Pitluck S."/>
            <person name="Peters L."/>
            <person name="Kyrpides N."/>
            <person name="Mavromatis K."/>
            <person name="Ivanova N."/>
            <person name="Mikhailova N."/>
            <person name="Held B."/>
            <person name="Detter J.C."/>
            <person name="Tapia R."/>
            <person name="Han C."/>
            <person name="Land M."/>
            <person name="Hauser L."/>
            <person name="Markowitz V."/>
            <person name="Cheng J.-F."/>
            <person name="Hugenholtz P."/>
            <person name="Woyke T."/>
            <person name="Wu D."/>
            <person name="Tindall B."/>
            <person name="Brambilla E."/>
            <person name="Klenk H.-P."/>
            <person name="Eisen J.A."/>
        </authorList>
    </citation>
    <scope>NUCLEOTIDE SEQUENCE [LARGE SCALE GENOMIC DNA]</scope>
    <source>
        <strain evidence="14">DSM 18603</strain>
    </source>
</reference>
<dbReference type="Pfam" id="PF02518">
    <property type="entry name" value="HATPase_c"/>
    <property type="match status" value="1"/>
</dbReference>
<dbReference type="EMBL" id="CM001403">
    <property type="protein sequence ID" value="EHQ30272.1"/>
    <property type="molecule type" value="Genomic_DNA"/>
</dbReference>
<dbReference type="GO" id="GO:0000155">
    <property type="term" value="F:phosphorelay sensor kinase activity"/>
    <property type="evidence" value="ECO:0007669"/>
    <property type="project" value="InterPro"/>
</dbReference>
<dbReference type="PRINTS" id="PR00996">
    <property type="entry name" value="CHERMTFRASE"/>
</dbReference>
<feature type="coiled-coil region" evidence="9">
    <location>
        <begin position="650"/>
        <end position="723"/>
    </location>
</feature>
<dbReference type="SUPFAM" id="SSF47384">
    <property type="entry name" value="Homodimeric domain of signal transducing histidine kinase"/>
    <property type="match status" value="1"/>
</dbReference>
<dbReference type="GO" id="GO:0008983">
    <property type="term" value="F:protein-glutamate O-methyltransferase activity"/>
    <property type="evidence" value="ECO:0007669"/>
    <property type="project" value="UniProtKB-EC"/>
</dbReference>
<dbReference type="InterPro" id="IPR050903">
    <property type="entry name" value="Bact_Chemotaxis_MeTrfase"/>
</dbReference>
<dbReference type="InterPro" id="IPR035965">
    <property type="entry name" value="PAS-like_dom_sf"/>
</dbReference>
<dbReference type="SUPFAM" id="SSF52738">
    <property type="entry name" value="Methylesterase CheB, C-terminal domain"/>
    <property type="match status" value="1"/>
</dbReference>
<evidence type="ECO:0000256" key="7">
    <source>
        <dbReference type="ARBA" id="ARBA00022777"/>
    </source>
</evidence>
<dbReference type="InterPro" id="IPR000014">
    <property type="entry name" value="PAS"/>
</dbReference>
<dbReference type="Pfam" id="PF01339">
    <property type="entry name" value="CheB_methylest"/>
    <property type="match status" value="1"/>
</dbReference>
<gene>
    <name evidence="14" type="ORF">Mucpa_6215</name>
</gene>
<dbReference type="InterPro" id="IPR003661">
    <property type="entry name" value="HisK_dim/P_dom"/>
</dbReference>
<evidence type="ECO:0000259" key="10">
    <source>
        <dbReference type="PROSITE" id="PS50109"/>
    </source>
</evidence>
<dbReference type="PROSITE" id="PS50112">
    <property type="entry name" value="PAS"/>
    <property type="match status" value="1"/>
</dbReference>
<dbReference type="eggNOG" id="COG1352">
    <property type="taxonomic scope" value="Bacteria"/>
</dbReference>
<dbReference type="SMART" id="SM00138">
    <property type="entry name" value="MeTrc"/>
    <property type="match status" value="1"/>
</dbReference>
<dbReference type="PANTHER" id="PTHR24422:SF27">
    <property type="entry name" value="PROTEIN-GLUTAMATE O-METHYLTRANSFERASE"/>
    <property type="match status" value="1"/>
</dbReference>
<evidence type="ECO:0000256" key="6">
    <source>
        <dbReference type="ARBA" id="ARBA00022691"/>
    </source>
</evidence>
<keyword evidence="6" id="KW-0949">S-adenosyl-L-methionine</keyword>
<dbReference type="InterPro" id="IPR005467">
    <property type="entry name" value="His_kinase_dom"/>
</dbReference>
<feature type="domain" description="PAS" evidence="11">
    <location>
        <begin position="864"/>
        <end position="935"/>
    </location>
</feature>
<dbReference type="eggNOG" id="COG2205">
    <property type="taxonomic scope" value="Bacteria"/>
</dbReference>
<dbReference type="eggNOG" id="COG2201">
    <property type="taxonomic scope" value="Bacteria"/>
</dbReference>
<dbReference type="CDD" id="cd16434">
    <property type="entry name" value="CheB-CheR_fusion"/>
    <property type="match status" value="1"/>
</dbReference>
<dbReference type="PANTHER" id="PTHR24422">
    <property type="entry name" value="CHEMOTAXIS PROTEIN METHYLTRANSFERASE"/>
    <property type="match status" value="1"/>
</dbReference>
<evidence type="ECO:0000256" key="4">
    <source>
        <dbReference type="ARBA" id="ARBA00022603"/>
    </source>
</evidence>
<dbReference type="Gene3D" id="1.10.287.130">
    <property type="match status" value="1"/>
</dbReference>
<dbReference type="InterPro" id="IPR035909">
    <property type="entry name" value="CheB_C"/>
</dbReference>
<dbReference type="InterPro" id="IPR003594">
    <property type="entry name" value="HATPase_dom"/>
</dbReference>
<proteinExistence type="predicted"/>
<dbReference type="GO" id="GO:0008984">
    <property type="term" value="F:protein-glutamate methylesterase activity"/>
    <property type="evidence" value="ECO:0007669"/>
    <property type="project" value="InterPro"/>
</dbReference>
<dbReference type="PROSITE" id="PS50123">
    <property type="entry name" value="CHER"/>
    <property type="match status" value="1"/>
</dbReference>
<dbReference type="SUPFAM" id="SSF55874">
    <property type="entry name" value="ATPase domain of HSP90 chaperone/DNA topoisomerase II/histidine kinase"/>
    <property type="match status" value="1"/>
</dbReference>
<evidence type="ECO:0000256" key="5">
    <source>
        <dbReference type="ARBA" id="ARBA00022679"/>
    </source>
</evidence>
<dbReference type="SMART" id="SM00387">
    <property type="entry name" value="HATPase_c"/>
    <property type="match status" value="1"/>
</dbReference>
<evidence type="ECO:0000313" key="14">
    <source>
        <dbReference type="EMBL" id="EHQ30272.1"/>
    </source>
</evidence>
<dbReference type="STRING" id="714943.Mucpa_6215"/>
<dbReference type="Pfam" id="PF08447">
    <property type="entry name" value="PAS_3"/>
    <property type="match status" value="1"/>
</dbReference>
<keyword evidence="9" id="KW-0175">Coiled coil</keyword>
<dbReference type="Gene3D" id="3.30.450.20">
    <property type="entry name" value="PAS domain"/>
    <property type="match status" value="2"/>
</dbReference>
<protein>
    <submittedName>
        <fullName evidence="14">Signal transduction histidine kinase with CheB and CheR activity</fullName>
    </submittedName>
</protein>
<keyword evidence="5" id="KW-0808">Transferase</keyword>
<evidence type="ECO:0000256" key="8">
    <source>
        <dbReference type="PROSITE-ProRule" id="PRU00050"/>
    </source>
</evidence>
<dbReference type="Pfam" id="PF01739">
    <property type="entry name" value="CheR"/>
    <property type="match status" value="1"/>
</dbReference>
<dbReference type="InterPro" id="IPR036890">
    <property type="entry name" value="HATPase_C_sf"/>
</dbReference>
<dbReference type="HOGENOM" id="CLU_000892_2_2_10"/>